<dbReference type="InterPro" id="IPR021842">
    <property type="entry name" value="DUF3435"/>
</dbReference>
<accession>A0A9P4YNW6</accession>
<dbReference type="PANTHER" id="PTHR37535:SF3">
    <property type="entry name" value="FLUG DOMAIN-CONTAINING PROTEIN"/>
    <property type="match status" value="1"/>
</dbReference>
<dbReference type="GeneID" id="55969808"/>
<dbReference type="PANTHER" id="PTHR37535">
    <property type="entry name" value="FLUG DOMAIN PROTEIN"/>
    <property type="match status" value="1"/>
</dbReference>
<dbReference type="Proteomes" id="UP000749293">
    <property type="component" value="Unassembled WGS sequence"/>
</dbReference>
<dbReference type="RefSeq" id="XP_035318544.1">
    <property type="nucleotide sequence ID" value="XM_035465556.1"/>
</dbReference>
<feature type="signal peptide" evidence="1">
    <location>
        <begin position="1"/>
        <end position="21"/>
    </location>
</feature>
<name>A0A9P4YNW6_9HYPO</name>
<sequence length="204" mass="22561">MTVVPCKSLCLATLLAARAVADDAFLAGYKSCDDVLKPGGMEEESSGFVPLKWKEEILDEYIVPVSYRTFSDTWDRIHIVSGARKKFRPYSLRVGTAGRLDGSLERALCNFILSQSTDVFEHSYQPVQVAAKLPEIAYGESAKQDEALWSAVSNALIQRDGKAPIHITQEDLSQLETRQDMQELRRQATGGTVVYCPPADPVGY</sequence>
<evidence type="ECO:0000256" key="1">
    <source>
        <dbReference type="SAM" id="SignalP"/>
    </source>
</evidence>
<comment type="caution">
    <text evidence="2">The sequence shown here is derived from an EMBL/GenBank/DDBJ whole genome shotgun (WGS) entry which is preliminary data.</text>
</comment>
<evidence type="ECO:0000313" key="2">
    <source>
        <dbReference type="EMBL" id="KAF4119892.1"/>
    </source>
</evidence>
<proteinExistence type="predicted"/>
<gene>
    <name evidence="2" type="ORF">GMORB2_3580</name>
</gene>
<keyword evidence="3" id="KW-1185">Reference proteome</keyword>
<dbReference type="OrthoDB" id="5243844at2759"/>
<dbReference type="EMBL" id="JAANYQ010000020">
    <property type="protein sequence ID" value="KAF4119892.1"/>
    <property type="molecule type" value="Genomic_DNA"/>
</dbReference>
<organism evidence="2 3">
    <name type="scientific">Geosmithia morbida</name>
    <dbReference type="NCBI Taxonomy" id="1094350"/>
    <lineage>
        <taxon>Eukaryota</taxon>
        <taxon>Fungi</taxon>
        <taxon>Dikarya</taxon>
        <taxon>Ascomycota</taxon>
        <taxon>Pezizomycotina</taxon>
        <taxon>Sordariomycetes</taxon>
        <taxon>Hypocreomycetidae</taxon>
        <taxon>Hypocreales</taxon>
        <taxon>Bionectriaceae</taxon>
        <taxon>Geosmithia</taxon>
    </lineage>
</organism>
<keyword evidence="1" id="KW-0732">Signal</keyword>
<feature type="chain" id="PRO_5040188209" evidence="1">
    <location>
        <begin position="22"/>
        <end position="204"/>
    </location>
</feature>
<reference evidence="2" key="1">
    <citation type="submission" date="2020-03" db="EMBL/GenBank/DDBJ databases">
        <title>Site-based positive gene gene selection in Geosmithia morbida across the United States reveals a broad range of putative effectors and factors for local host and environmental adapation.</title>
        <authorList>
            <person name="Onufrak A."/>
            <person name="Murdoch R.W."/>
            <person name="Gazis R."/>
            <person name="Huff M."/>
            <person name="Staton M."/>
            <person name="Klingeman W."/>
            <person name="Hadziabdic D."/>
        </authorList>
    </citation>
    <scope>NUCLEOTIDE SEQUENCE</scope>
    <source>
        <strain evidence="2">1262</strain>
    </source>
</reference>
<dbReference type="AlphaFoldDB" id="A0A9P4YNW6"/>
<protein>
    <submittedName>
        <fullName evidence="2">Uncharacterized protein</fullName>
    </submittedName>
</protein>
<evidence type="ECO:0000313" key="3">
    <source>
        <dbReference type="Proteomes" id="UP000749293"/>
    </source>
</evidence>
<dbReference type="Pfam" id="PF11917">
    <property type="entry name" value="DUF3435"/>
    <property type="match status" value="1"/>
</dbReference>